<evidence type="ECO:0008006" key="3">
    <source>
        <dbReference type="Google" id="ProtNLM"/>
    </source>
</evidence>
<protein>
    <recommendedName>
        <fullName evidence="3">Ankyrin repeat protein</fullName>
    </recommendedName>
</protein>
<evidence type="ECO:0000313" key="1">
    <source>
        <dbReference type="EMBL" id="CAF4013020.1"/>
    </source>
</evidence>
<name>A0A819P9G5_9BILA</name>
<reference evidence="1" key="1">
    <citation type="submission" date="2021-02" db="EMBL/GenBank/DDBJ databases">
        <authorList>
            <person name="Nowell W R."/>
        </authorList>
    </citation>
    <scope>NUCLEOTIDE SEQUENCE</scope>
</reference>
<dbReference type="AlphaFoldDB" id="A0A819P9G5"/>
<dbReference type="EMBL" id="CAJOBB010002989">
    <property type="protein sequence ID" value="CAF4013020.1"/>
    <property type="molecule type" value="Genomic_DNA"/>
</dbReference>
<dbReference type="Proteomes" id="UP000663868">
    <property type="component" value="Unassembled WGS sequence"/>
</dbReference>
<accession>A0A819P9G5</accession>
<organism evidence="1 2">
    <name type="scientific">Adineta steineri</name>
    <dbReference type="NCBI Taxonomy" id="433720"/>
    <lineage>
        <taxon>Eukaryota</taxon>
        <taxon>Metazoa</taxon>
        <taxon>Spiralia</taxon>
        <taxon>Gnathifera</taxon>
        <taxon>Rotifera</taxon>
        <taxon>Eurotatoria</taxon>
        <taxon>Bdelloidea</taxon>
        <taxon>Adinetida</taxon>
        <taxon>Adinetidae</taxon>
        <taxon>Adineta</taxon>
    </lineage>
</organism>
<evidence type="ECO:0000313" key="2">
    <source>
        <dbReference type="Proteomes" id="UP000663868"/>
    </source>
</evidence>
<gene>
    <name evidence="1" type="ORF">KXQ929_LOCUS29194</name>
</gene>
<sequence length="37" mass="4195">MTSDIYKACGYNEIDYLRILIETSPDDAKINQLESNG</sequence>
<feature type="non-terminal residue" evidence="1">
    <location>
        <position position="37"/>
    </location>
</feature>
<proteinExistence type="predicted"/>
<comment type="caution">
    <text evidence="1">The sequence shown here is derived from an EMBL/GenBank/DDBJ whole genome shotgun (WGS) entry which is preliminary data.</text>
</comment>